<name>A0A1R3VG73_9HYPH</name>
<evidence type="ECO:0000256" key="4">
    <source>
        <dbReference type="ARBA" id="ARBA00022741"/>
    </source>
</evidence>
<dbReference type="AlphaFoldDB" id="A0A1R3VG73"/>
<dbReference type="InterPro" id="IPR017932">
    <property type="entry name" value="GATase_2_dom"/>
</dbReference>
<dbReference type="InterPro" id="IPR014729">
    <property type="entry name" value="Rossmann-like_a/b/a_fold"/>
</dbReference>
<dbReference type="CDD" id="cd00712">
    <property type="entry name" value="AsnB"/>
    <property type="match status" value="1"/>
</dbReference>
<dbReference type="Pfam" id="PF13537">
    <property type="entry name" value="GATase_7"/>
    <property type="match status" value="1"/>
</dbReference>
<evidence type="ECO:0000259" key="9">
    <source>
        <dbReference type="PROSITE" id="PS51278"/>
    </source>
</evidence>
<dbReference type="GO" id="GO:0005524">
    <property type="term" value="F:ATP binding"/>
    <property type="evidence" value="ECO:0007669"/>
    <property type="project" value="UniProtKB-KW"/>
</dbReference>
<dbReference type="Gene3D" id="3.40.50.620">
    <property type="entry name" value="HUPs"/>
    <property type="match status" value="2"/>
</dbReference>
<evidence type="ECO:0000256" key="1">
    <source>
        <dbReference type="ARBA" id="ARBA00005187"/>
    </source>
</evidence>
<feature type="binding site" evidence="8">
    <location>
        <position position="100"/>
    </location>
    <ligand>
        <name>L-glutamine</name>
        <dbReference type="ChEBI" id="CHEBI:58359"/>
    </ligand>
</feature>
<protein>
    <recommendedName>
        <fullName evidence="3">asparagine synthase (glutamine-hydrolyzing)</fullName>
        <ecNumber evidence="3">6.3.5.4</ecNumber>
    </recommendedName>
</protein>
<dbReference type="InterPro" id="IPR029055">
    <property type="entry name" value="Ntn_hydrolases_N"/>
</dbReference>
<accession>A0A1R3VG73</accession>
<dbReference type="Gene3D" id="3.60.20.10">
    <property type="entry name" value="Glutamine Phosphoribosylpyrophosphate, subunit 1, domain 1"/>
    <property type="match status" value="1"/>
</dbReference>
<dbReference type="CDD" id="cd01991">
    <property type="entry name" value="Asn_synthase_B_C"/>
    <property type="match status" value="1"/>
</dbReference>
<dbReference type="GO" id="GO:0006529">
    <property type="term" value="P:asparagine biosynthetic process"/>
    <property type="evidence" value="ECO:0007669"/>
    <property type="project" value="InterPro"/>
</dbReference>
<dbReference type="EMBL" id="FTPD01000056">
    <property type="protein sequence ID" value="SIT58923.1"/>
    <property type="molecule type" value="Genomic_DNA"/>
</dbReference>
<comment type="pathway">
    <text evidence="1">Amino-acid biosynthesis; L-asparagine biosynthesis; L-asparagine from L-aspartate (L-Gln route): step 1/1.</text>
</comment>
<feature type="domain" description="Glutamine amidotransferase type-2" evidence="9">
    <location>
        <begin position="2"/>
        <end position="206"/>
    </location>
</feature>
<dbReference type="SUPFAM" id="SSF56235">
    <property type="entry name" value="N-terminal nucleophile aminohydrolases (Ntn hydrolases)"/>
    <property type="match status" value="1"/>
</dbReference>
<comment type="similarity">
    <text evidence="2">Belongs to the asparagine synthetase family.</text>
</comment>
<keyword evidence="11" id="KW-1185">Reference proteome</keyword>
<dbReference type="InterPro" id="IPR001962">
    <property type="entry name" value="Asn_synthase"/>
</dbReference>
<dbReference type="GO" id="GO:0004066">
    <property type="term" value="F:asparagine synthase (glutamine-hydrolyzing) activity"/>
    <property type="evidence" value="ECO:0007669"/>
    <property type="project" value="UniProtKB-EC"/>
</dbReference>
<proteinExistence type="inferred from homology"/>
<evidence type="ECO:0000256" key="8">
    <source>
        <dbReference type="PIRSR" id="PIRSR001589-2"/>
    </source>
</evidence>
<dbReference type="Proteomes" id="UP000188388">
    <property type="component" value="Unassembled WGS sequence"/>
</dbReference>
<dbReference type="STRING" id="1631249.BQ8794_60232"/>
<evidence type="ECO:0000256" key="2">
    <source>
        <dbReference type="ARBA" id="ARBA00005752"/>
    </source>
</evidence>
<dbReference type="PROSITE" id="PS51278">
    <property type="entry name" value="GATASE_TYPE_2"/>
    <property type="match status" value="1"/>
</dbReference>
<evidence type="ECO:0000256" key="5">
    <source>
        <dbReference type="ARBA" id="ARBA00022840"/>
    </source>
</evidence>
<organism evidence="10 11">
    <name type="scientific">Mesorhizobium prunaredense</name>
    <dbReference type="NCBI Taxonomy" id="1631249"/>
    <lineage>
        <taxon>Bacteria</taxon>
        <taxon>Pseudomonadati</taxon>
        <taxon>Pseudomonadota</taxon>
        <taxon>Alphaproteobacteria</taxon>
        <taxon>Hyphomicrobiales</taxon>
        <taxon>Phyllobacteriaceae</taxon>
        <taxon>Mesorhizobium</taxon>
    </lineage>
</organism>
<dbReference type="InterPro" id="IPR051786">
    <property type="entry name" value="ASN_synthetase/amidase"/>
</dbReference>
<dbReference type="PANTHER" id="PTHR43284">
    <property type="entry name" value="ASPARAGINE SYNTHETASE (GLUTAMINE-HYDROLYZING)"/>
    <property type="match status" value="1"/>
</dbReference>
<keyword evidence="6" id="KW-0315">Glutamine amidotransferase</keyword>
<evidence type="ECO:0000256" key="6">
    <source>
        <dbReference type="ARBA" id="ARBA00022962"/>
    </source>
</evidence>
<dbReference type="Pfam" id="PF00733">
    <property type="entry name" value="Asn_synthase"/>
    <property type="match status" value="1"/>
</dbReference>
<reference evidence="11" key="1">
    <citation type="submission" date="2017-01" db="EMBL/GenBank/DDBJ databases">
        <authorList>
            <person name="Brunel B."/>
        </authorList>
    </citation>
    <scope>NUCLEOTIDE SEQUENCE [LARGE SCALE GENOMIC DNA]</scope>
</reference>
<dbReference type="PANTHER" id="PTHR43284:SF1">
    <property type="entry name" value="ASPARAGINE SYNTHETASE"/>
    <property type="match status" value="1"/>
</dbReference>
<keyword evidence="5 8" id="KW-0067">ATP-binding</keyword>
<gene>
    <name evidence="10" type="ORF">BQ8794_60232</name>
</gene>
<evidence type="ECO:0000256" key="7">
    <source>
        <dbReference type="ARBA" id="ARBA00048741"/>
    </source>
</evidence>
<dbReference type="EC" id="6.3.5.4" evidence="3"/>
<evidence type="ECO:0000256" key="3">
    <source>
        <dbReference type="ARBA" id="ARBA00012737"/>
    </source>
</evidence>
<keyword evidence="10" id="KW-0436">Ligase</keyword>
<dbReference type="RefSeq" id="WP_077382025.1">
    <property type="nucleotide sequence ID" value="NZ_FTPD01000056.1"/>
</dbReference>
<dbReference type="InterPro" id="IPR006426">
    <property type="entry name" value="Asn_synth_AEB"/>
</dbReference>
<evidence type="ECO:0000313" key="11">
    <source>
        <dbReference type="Proteomes" id="UP000188388"/>
    </source>
</evidence>
<dbReference type="SUPFAM" id="SSF52402">
    <property type="entry name" value="Adenine nucleotide alpha hydrolases-like"/>
    <property type="match status" value="1"/>
</dbReference>
<comment type="catalytic activity">
    <reaction evidence="7">
        <text>L-aspartate + L-glutamine + ATP + H2O = L-asparagine + L-glutamate + AMP + diphosphate + H(+)</text>
        <dbReference type="Rhea" id="RHEA:12228"/>
        <dbReference type="ChEBI" id="CHEBI:15377"/>
        <dbReference type="ChEBI" id="CHEBI:15378"/>
        <dbReference type="ChEBI" id="CHEBI:29985"/>
        <dbReference type="ChEBI" id="CHEBI:29991"/>
        <dbReference type="ChEBI" id="CHEBI:30616"/>
        <dbReference type="ChEBI" id="CHEBI:33019"/>
        <dbReference type="ChEBI" id="CHEBI:58048"/>
        <dbReference type="ChEBI" id="CHEBI:58359"/>
        <dbReference type="ChEBI" id="CHEBI:456215"/>
        <dbReference type="EC" id="6.3.5.4"/>
    </reaction>
</comment>
<sequence length="626" mass="71929">MSGIAGIIHFDGKPVEPGLVEKMTTAMAHRGPDGIHHWVKGSIGLGQCMLRTTPESLEETQPLTNEDASLVLVMDGRVDNWEELRGELLGRGAVLRDRSDAELVLRAYQIWERECLPHIDGDFALVIWDARRQEAFCARDRMGNRPFNYHWDGKTLAFASELPAILALPWVKQEPNEGMLAEMLAWDCYSRDETLWNGIMRLIAAHRMVAGHQGPRLEQYWQPNLWATLPFRKDEEYIEHYRELLFECVRRSSRSHRPVAIEVSGGLDSSAVFCVAEHLRRSNRLLTQGINGYTFGFTEEDGRASELPYARAVGEHLGVRIHEIPPSRMPLSWFTERARSGRQFPGFPNTSMYAGLWQQTVAHGSRVTLNGQGGDQWLEGSRAYYAEALAQVHLHRLYDYLKTDATAFDARQAVNWLIRQGFFPLLPVGLQEGLRRLIRRVRGSGTSNACYWLSPRMEEVIRLRRERILPPHHRRVRSVGQRTLLETLNDAFGAQVAEDLECLGAHCGSEMRYPLHDPKLVHYAFSLPERMRLRGDRTKYIHVQALKNVLPEMILERKSKAEFSIVFREHLDRMQAILTETIPHERNAWVDRDGMARLFRAYRDNPQAGSPLWILWGLYGCHVTFR</sequence>
<keyword evidence="4 8" id="KW-0547">Nucleotide-binding</keyword>
<dbReference type="GO" id="GO:0005829">
    <property type="term" value="C:cytosol"/>
    <property type="evidence" value="ECO:0007669"/>
    <property type="project" value="TreeGrafter"/>
</dbReference>
<evidence type="ECO:0000313" key="10">
    <source>
        <dbReference type="EMBL" id="SIT58923.1"/>
    </source>
</evidence>
<dbReference type="PIRSF" id="PIRSF001589">
    <property type="entry name" value="Asn_synthetase_glu-h"/>
    <property type="match status" value="1"/>
</dbReference>
<dbReference type="InterPro" id="IPR033738">
    <property type="entry name" value="AsnB_N"/>
</dbReference>